<dbReference type="PANTHER" id="PTHR43694">
    <property type="entry name" value="RIBONUCLEASE J"/>
    <property type="match status" value="1"/>
</dbReference>
<organism evidence="2">
    <name type="scientific">marine sediment metagenome</name>
    <dbReference type="NCBI Taxonomy" id="412755"/>
    <lineage>
        <taxon>unclassified sequences</taxon>
        <taxon>metagenomes</taxon>
        <taxon>ecological metagenomes</taxon>
    </lineage>
</organism>
<dbReference type="EMBL" id="BARS01040496">
    <property type="protein sequence ID" value="GAG36319.1"/>
    <property type="molecule type" value="Genomic_DNA"/>
</dbReference>
<proteinExistence type="predicted"/>
<evidence type="ECO:0000259" key="1">
    <source>
        <dbReference type="Pfam" id="PF12706"/>
    </source>
</evidence>
<feature type="domain" description="Metallo-beta-lactamase" evidence="1">
    <location>
        <begin position="78"/>
        <end position="250"/>
    </location>
</feature>
<name>X0WZD3_9ZZZZ</name>
<dbReference type="AlphaFoldDB" id="X0WZD3"/>
<protein>
    <recommendedName>
        <fullName evidence="1">Metallo-beta-lactamase domain-containing protein</fullName>
    </recommendedName>
</protein>
<dbReference type="Gene3D" id="3.60.15.10">
    <property type="entry name" value="Ribonuclease Z/Hydroxyacylglutathione hydrolase-like"/>
    <property type="match status" value="1"/>
</dbReference>
<accession>X0WZD3</accession>
<gene>
    <name evidence="2" type="ORF">S01H1_61714</name>
</gene>
<dbReference type="PANTHER" id="PTHR43694:SF1">
    <property type="entry name" value="RIBONUCLEASE J"/>
    <property type="match status" value="1"/>
</dbReference>
<evidence type="ECO:0000313" key="2">
    <source>
        <dbReference type="EMBL" id="GAG36319.1"/>
    </source>
</evidence>
<comment type="caution">
    <text evidence="2">The sequence shown here is derived from an EMBL/GenBank/DDBJ whole genome shotgun (WGS) entry which is preliminary data.</text>
</comment>
<dbReference type="Pfam" id="PF12706">
    <property type="entry name" value="Lactamase_B_2"/>
    <property type="match status" value="1"/>
</dbReference>
<dbReference type="InterPro" id="IPR001279">
    <property type="entry name" value="Metallo-B-lactamas"/>
</dbReference>
<dbReference type="SUPFAM" id="SSF56281">
    <property type="entry name" value="Metallo-hydrolase/oxidoreductase"/>
    <property type="match status" value="1"/>
</dbReference>
<feature type="non-terminal residue" evidence="2">
    <location>
        <position position="253"/>
    </location>
</feature>
<sequence length="253" mass="27435">DFGLSFSGIGTFYEEFLQPRTNNGLRDLLALGILPRLDGIYRQDLIELDHLEDALAEAGVPDESLWVADVKSYDEVRKKDGRPFVDGVILSHGHMDHFLHVAMLDEGIPIFCAATTKAIMETAEEIGRGGFGADVINVDKRSLSTLASGAFFPGAHKVASASVPRAIKVVGLRERFDAGAMHAELYPVDHSVPGAAAIVLTTDDDRTIVYTGDLRFHGRAGHLTKAFSDALANSEPDVLMAEGTRIDEEEQDS</sequence>
<feature type="non-terminal residue" evidence="2">
    <location>
        <position position="1"/>
    </location>
</feature>
<dbReference type="InterPro" id="IPR036866">
    <property type="entry name" value="RibonucZ/Hydroxyglut_hydro"/>
</dbReference>
<reference evidence="2" key="1">
    <citation type="journal article" date="2014" name="Front. Microbiol.">
        <title>High frequency of phylogenetically diverse reductive dehalogenase-homologous genes in deep subseafloor sedimentary metagenomes.</title>
        <authorList>
            <person name="Kawai M."/>
            <person name="Futagami T."/>
            <person name="Toyoda A."/>
            <person name="Takaki Y."/>
            <person name="Nishi S."/>
            <person name="Hori S."/>
            <person name="Arai W."/>
            <person name="Tsubouchi T."/>
            <person name="Morono Y."/>
            <person name="Uchiyama I."/>
            <person name="Ito T."/>
            <person name="Fujiyama A."/>
            <person name="Inagaki F."/>
            <person name="Takami H."/>
        </authorList>
    </citation>
    <scope>NUCLEOTIDE SEQUENCE</scope>
    <source>
        <strain evidence="2">Expedition CK06-06</strain>
    </source>
</reference>